<dbReference type="PROSITE" id="PS51747">
    <property type="entry name" value="CYT_DCMP_DEAMINASES_2"/>
    <property type="match status" value="1"/>
</dbReference>
<dbReference type="EC" id="3.5.4.33" evidence="8"/>
<comment type="cofactor">
    <cofactor evidence="8">
        <name>Zn(2+)</name>
        <dbReference type="ChEBI" id="CHEBI:29105"/>
    </cofactor>
    <text evidence="8">Binds 1 zinc ion per subunit.</text>
</comment>
<keyword evidence="13" id="KW-1185">Reference proteome</keyword>
<evidence type="ECO:0000313" key="10">
    <source>
        <dbReference type="EMBL" id="GET20884.1"/>
    </source>
</evidence>
<evidence type="ECO:0000259" key="9">
    <source>
        <dbReference type="PROSITE" id="PS51747"/>
    </source>
</evidence>
<dbReference type="PANTHER" id="PTHR11079">
    <property type="entry name" value="CYTOSINE DEAMINASE FAMILY MEMBER"/>
    <property type="match status" value="1"/>
</dbReference>
<evidence type="ECO:0000256" key="5">
    <source>
        <dbReference type="ARBA" id="ARBA00022801"/>
    </source>
</evidence>
<evidence type="ECO:0000313" key="12">
    <source>
        <dbReference type="Proteomes" id="UP000240621"/>
    </source>
</evidence>
<evidence type="ECO:0000256" key="8">
    <source>
        <dbReference type="HAMAP-Rule" id="MF_00972"/>
    </source>
</evidence>
<dbReference type="Gene3D" id="3.40.140.10">
    <property type="entry name" value="Cytidine Deaminase, domain 2"/>
    <property type="match status" value="1"/>
</dbReference>
<comment type="catalytic activity">
    <reaction evidence="7 8">
        <text>adenosine(34) in tRNA + H2O + H(+) = inosine(34) in tRNA + NH4(+)</text>
        <dbReference type="Rhea" id="RHEA:43168"/>
        <dbReference type="Rhea" id="RHEA-COMP:10373"/>
        <dbReference type="Rhea" id="RHEA-COMP:10374"/>
        <dbReference type="ChEBI" id="CHEBI:15377"/>
        <dbReference type="ChEBI" id="CHEBI:15378"/>
        <dbReference type="ChEBI" id="CHEBI:28938"/>
        <dbReference type="ChEBI" id="CHEBI:74411"/>
        <dbReference type="ChEBI" id="CHEBI:82852"/>
        <dbReference type="EC" id="3.5.4.33"/>
    </reaction>
</comment>
<dbReference type="CDD" id="cd01285">
    <property type="entry name" value="nucleoside_deaminase"/>
    <property type="match status" value="1"/>
</dbReference>
<evidence type="ECO:0000313" key="13">
    <source>
        <dbReference type="Proteomes" id="UP000396862"/>
    </source>
</evidence>
<accession>A0A2P8CIF5</accession>
<keyword evidence="6 8" id="KW-0862">Zinc</keyword>
<keyword evidence="3 8" id="KW-0819">tRNA processing</keyword>
<feature type="binding site" evidence="8">
    <location>
        <position position="56"/>
    </location>
    <ligand>
        <name>Zn(2+)</name>
        <dbReference type="ChEBI" id="CHEBI:29105"/>
        <note>catalytic</note>
    </ligand>
</feature>
<dbReference type="RefSeq" id="WP_106541295.1">
    <property type="nucleotide sequence ID" value="NZ_BLAU01000001.1"/>
</dbReference>
<evidence type="ECO:0000256" key="3">
    <source>
        <dbReference type="ARBA" id="ARBA00022694"/>
    </source>
</evidence>
<dbReference type="AlphaFoldDB" id="A0A2P8CIF5"/>
<organism evidence="11 12">
    <name type="scientific">Prolixibacter denitrificans</name>
    <dbReference type="NCBI Taxonomy" id="1541063"/>
    <lineage>
        <taxon>Bacteria</taxon>
        <taxon>Pseudomonadati</taxon>
        <taxon>Bacteroidota</taxon>
        <taxon>Bacteroidia</taxon>
        <taxon>Marinilabiliales</taxon>
        <taxon>Prolixibacteraceae</taxon>
        <taxon>Prolixibacter</taxon>
    </lineage>
</organism>
<protein>
    <recommendedName>
        <fullName evidence="8">tRNA-specific adenosine deaminase</fullName>
        <ecNumber evidence="8">3.5.4.33</ecNumber>
    </recommendedName>
</protein>
<comment type="similarity">
    <text evidence="1">Belongs to the cytidine and deoxycytidylate deaminase family. ADAT2 subfamily.</text>
</comment>
<reference evidence="11 12" key="1">
    <citation type="submission" date="2018-03" db="EMBL/GenBank/DDBJ databases">
        <title>Genomic Encyclopedia of Archaeal and Bacterial Type Strains, Phase II (KMG-II): from individual species to whole genera.</title>
        <authorList>
            <person name="Goeker M."/>
        </authorList>
    </citation>
    <scope>NUCLEOTIDE SEQUENCE [LARGE SCALE GENOMIC DNA]</scope>
    <source>
        <strain evidence="11 12">DSM 27267</strain>
    </source>
</reference>
<keyword evidence="5 8" id="KW-0378">Hydrolase</keyword>
<reference evidence="10 13" key="2">
    <citation type="submission" date="2019-10" db="EMBL/GenBank/DDBJ databases">
        <title>Prolixibacter strains distinguished by the presence of nitrate reductase genes were adept at nitrate-dependent anaerobic corrosion of metallic iron and carbon steel.</title>
        <authorList>
            <person name="Iino T."/>
            <person name="Shono N."/>
            <person name="Ito K."/>
            <person name="Nakamura R."/>
            <person name="Sueoka K."/>
            <person name="Harayama S."/>
            <person name="Ohkuma M."/>
        </authorList>
    </citation>
    <scope>NUCLEOTIDE SEQUENCE [LARGE SCALE GENOMIC DNA]</scope>
    <source>
        <strain evidence="10 13">MIC1-1</strain>
    </source>
</reference>
<feature type="binding site" evidence="8">
    <location>
        <position position="86"/>
    </location>
    <ligand>
        <name>Zn(2+)</name>
        <dbReference type="ChEBI" id="CHEBI:29105"/>
        <note>catalytic</note>
    </ligand>
</feature>
<dbReference type="InterPro" id="IPR002125">
    <property type="entry name" value="CMP_dCMP_dom"/>
</dbReference>
<dbReference type="InterPro" id="IPR016193">
    <property type="entry name" value="Cytidine_deaminase-like"/>
</dbReference>
<dbReference type="Proteomes" id="UP000396862">
    <property type="component" value="Unassembled WGS sequence"/>
</dbReference>
<dbReference type="PROSITE" id="PS00903">
    <property type="entry name" value="CYT_DCMP_DEAMINASES_1"/>
    <property type="match status" value="1"/>
</dbReference>
<comment type="function">
    <text evidence="8">Catalyzes the deamination of adenosine to inosine at the wobble position 34 of tRNA(Arg2).</text>
</comment>
<comment type="subunit">
    <text evidence="2 8">Homodimer.</text>
</comment>
<dbReference type="InterPro" id="IPR016192">
    <property type="entry name" value="APOBEC/CMP_deaminase_Zn-bd"/>
</dbReference>
<feature type="domain" description="CMP/dCMP-type deaminase" evidence="9">
    <location>
        <begin position="5"/>
        <end position="115"/>
    </location>
</feature>
<evidence type="ECO:0000256" key="2">
    <source>
        <dbReference type="ARBA" id="ARBA00011738"/>
    </source>
</evidence>
<dbReference type="Proteomes" id="UP000240621">
    <property type="component" value="Unassembled WGS sequence"/>
</dbReference>
<evidence type="ECO:0000256" key="1">
    <source>
        <dbReference type="ARBA" id="ARBA00010669"/>
    </source>
</evidence>
<gene>
    <name evidence="8 10" type="primary">tadA</name>
    <name evidence="11" type="ORF">CLV93_102510</name>
    <name evidence="10" type="ORF">JCM18694_11300</name>
</gene>
<evidence type="ECO:0000313" key="11">
    <source>
        <dbReference type="EMBL" id="PSK84719.1"/>
    </source>
</evidence>
<feature type="active site" description="Proton donor" evidence="8">
    <location>
        <position position="58"/>
    </location>
</feature>
<dbReference type="FunFam" id="3.40.140.10:FF:000038">
    <property type="entry name" value="tRNA-specific adenosine deaminase"/>
    <property type="match status" value="1"/>
</dbReference>
<evidence type="ECO:0000256" key="4">
    <source>
        <dbReference type="ARBA" id="ARBA00022723"/>
    </source>
</evidence>
<dbReference type="OrthoDB" id="9802676at2"/>
<dbReference type="HAMAP" id="MF_00972">
    <property type="entry name" value="tRNA_aden_deaminase"/>
    <property type="match status" value="1"/>
</dbReference>
<dbReference type="GO" id="GO:0002100">
    <property type="term" value="P:tRNA wobble adenosine to inosine editing"/>
    <property type="evidence" value="ECO:0007669"/>
    <property type="project" value="UniProtKB-UniRule"/>
</dbReference>
<name>A0A2P8CIF5_9BACT</name>
<dbReference type="GO" id="GO:0008270">
    <property type="term" value="F:zinc ion binding"/>
    <property type="evidence" value="ECO:0007669"/>
    <property type="project" value="UniProtKB-UniRule"/>
</dbReference>
<sequence length="147" mass="16095">MLEPFSDEYFMKQALNEAQKAFDMGEIPVGAVVVCQNRIVARAHNLTETLNDVTAHAEMQAITAAANMLGGKYLNECTLYVTLEPCVMCAGALGWSQIGRIVYGAEDEKRGFQKFAAKAIHPKTALLGGIMEAECSTLVKDFFLSKR</sequence>
<proteinExistence type="inferred from homology"/>
<dbReference type="GO" id="GO:0052717">
    <property type="term" value="F:tRNA-specific adenosine-34 deaminase activity"/>
    <property type="evidence" value="ECO:0007669"/>
    <property type="project" value="UniProtKB-UniRule"/>
</dbReference>
<evidence type="ECO:0000256" key="6">
    <source>
        <dbReference type="ARBA" id="ARBA00022833"/>
    </source>
</evidence>
<dbReference type="PANTHER" id="PTHR11079:SF202">
    <property type="entry name" value="TRNA-SPECIFIC ADENOSINE DEAMINASE"/>
    <property type="match status" value="1"/>
</dbReference>
<dbReference type="InterPro" id="IPR028883">
    <property type="entry name" value="tRNA_aden_deaminase"/>
</dbReference>
<dbReference type="SUPFAM" id="SSF53927">
    <property type="entry name" value="Cytidine deaminase-like"/>
    <property type="match status" value="1"/>
</dbReference>
<feature type="binding site" evidence="8">
    <location>
        <position position="89"/>
    </location>
    <ligand>
        <name>Zn(2+)</name>
        <dbReference type="ChEBI" id="CHEBI:29105"/>
        <note>catalytic</note>
    </ligand>
</feature>
<dbReference type="EMBL" id="PYGC01000002">
    <property type="protein sequence ID" value="PSK84719.1"/>
    <property type="molecule type" value="Genomic_DNA"/>
</dbReference>
<comment type="caution">
    <text evidence="11">The sequence shown here is derived from an EMBL/GenBank/DDBJ whole genome shotgun (WGS) entry which is preliminary data.</text>
</comment>
<dbReference type="EMBL" id="BLAU01000001">
    <property type="protein sequence ID" value="GET20884.1"/>
    <property type="molecule type" value="Genomic_DNA"/>
</dbReference>
<dbReference type="Pfam" id="PF00383">
    <property type="entry name" value="dCMP_cyt_deam_1"/>
    <property type="match status" value="1"/>
</dbReference>
<evidence type="ECO:0000256" key="7">
    <source>
        <dbReference type="ARBA" id="ARBA00048045"/>
    </source>
</evidence>
<keyword evidence="4 8" id="KW-0479">Metal-binding</keyword>